<evidence type="ECO:0000313" key="3">
    <source>
        <dbReference type="EMBL" id="KAK0500207.1"/>
    </source>
</evidence>
<keyword evidence="4" id="KW-1185">Reference proteome</keyword>
<protein>
    <submittedName>
        <fullName evidence="3">Uncharacterized protein</fullName>
    </submittedName>
</protein>
<dbReference type="EMBL" id="JAUEPU010000008">
    <property type="protein sequence ID" value="KAK0500207.1"/>
    <property type="molecule type" value="Genomic_DNA"/>
</dbReference>
<evidence type="ECO:0000313" key="4">
    <source>
        <dbReference type="Proteomes" id="UP001175228"/>
    </source>
</evidence>
<feature type="signal peptide" evidence="2">
    <location>
        <begin position="1"/>
        <end position="17"/>
    </location>
</feature>
<reference evidence="3" key="1">
    <citation type="submission" date="2023-06" db="EMBL/GenBank/DDBJ databases">
        <authorList>
            <consortium name="Lawrence Berkeley National Laboratory"/>
            <person name="Ahrendt S."/>
            <person name="Sahu N."/>
            <person name="Indic B."/>
            <person name="Wong-Bajracharya J."/>
            <person name="Merenyi Z."/>
            <person name="Ke H.-M."/>
            <person name="Monk M."/>
            <person name="Kocsube S."/>
            <person name="Drula E."/>
            <person name="Lipzen A."/>
            <person name="Balint B."/>
            <person name="Henrissat B."/>
            <person name="Andreopoulos B."/>
            <person name="Martin F.M."/>
            <person name="Harder C.B."/>
            <person name="Rigling D."/>
            <person name="Ford K.L."/>
            <person name="Foster G.D."/>
            <person name="Pangilinan J."/>
            <person name="Papanicolaou A."/>
            <person name="Barry K."/>
            <person name="LaButti K."/>
            <person name="Viragh M."/>
            <person name="Koriabine M."/>
            <person name="Yan M."/>
            <person name="Riley R."/>
            <person name="Champramary S."/>
            <person name="Plett K.L."/>
            <person name="Tsai I.J."/>
            <person name="Slot J."/>
            <person name="Sipos G."/>
            <person name="Plett J."/>
            <person name="Nagy L.G."/>
            <person name="Grigoriev I.V."/>
        </authorList>
    </citation>
    <scope>NUCLEOTIDE SEQUENCE</scope>
    <source>
        <strain evidence="3">HWK02</strain>
    </source>
</reference>
<organism evidence="3 4">
    <name type="scientific">Armillaria luteobubalina</name>
    <dbReference type="NCBI Taxonomy" id="153913"/>
    <lineage>
        <taxon>Eukaryota</taxon>
        <taxon>Fungi</taxon>
        <taxon>Dikarya</taxon>
        <taxon>Basidiomycota</taxon>
        <taxon>Agaricomycotina</taxon>
        <taxon>Agaricomycetes</taxon>
        <taxon>Agaricomycetidae</taxon>
        <taxon>Agaricales</taxon>
        <taxon>Marasmiineae</taxon>
        <taxon>Physalacriaceae</taxon>
        <taxon>Armillaria</taxon>
    </lineage>
</organism>
<proteinExistence type="predicted"/>
<dbReference type="AlphaFoldDB" id="A0AA39QC66"/>
<name>A0AA39QC66_9AGAR</name>
<accession>A0AA39QC66</accession>
<feature type="region of interest" description="Disordered" evidence="1">
    <location>
        <begin position="55"/>
        <end position="77"/>
    </location>
</feature>
<keyword evidence="2" id="KW-0732">Signal</keyword>
<evidence type="ECO:0000256" key="1">
    <source>
        <dbReference type="SAM" id="MobiDB-lite"/>
    </source>
</evidence>
<dbReference type="Proteomes" id="UP001175228">
    <property type="component" value="Unassembled WGS sequence"/>
</dbReference>
<comment type="caution">
    <text evidence="3">The sequence shown here is derived from an EMBL/GenBank/DDBJ whole genome shotgun (WGS) entry which is preliminary data.</text>
</comment>
<evidence type="ECO:0000256" key="2">
    <source>
        <dbReference type="SAM" id="SignalP"/>
    </source>
</evidence>
<gene>
    <name evidence="3" type="ORF">EDD18DRAFT_1349068</name>
</gene>
<sequence length="272" mass="28673">MFLSLIYALALFSAVLASPAPLWFSPTSVKRGEISHEPLAARGLTNAMRLARGYPLKAPTRRSDTARRGVPSSVPSGSYKPPIRLTRGYLQFTTSNGQSAGFVGTQTNTDGDFLLATGNNDKLLVEIDVVTAQSGPTTITTVNGGTGVPYLAGVVGSTSTSNNLSPDSFRSAAITIFALYILILPSSSYFNFGGSSDQSSQSSQSGAFLETTIFAYSSTNNSITVQWANTDGTNAETFIGLTQQGAFGTGDRNACEQAFGTVTWVTLTFIPQ</sequence>
<feature type="chain" id="PRO_5041296471" evidence="2">
    <location>
        <begin position="18"/>
        <end position="272"/>
    </location>
</feature>